<dbReference type="Gene3D" id="3.80.10.10">
    <property type="entry name" value="Ribonuclease Inhibitor"/>
    <property type="match status" value="1"/>
</dbReference>
<evidence type="ECO:0000256" key="5">
    <source>
        <dbReference type="SAM" id="Phobius"/>
    </source>
</evidence>
<dbReference type="InterPro" id="IPR003591">
    <property type="entry name" value="Leu-rich_rpt_typical-subtyp"/>
</dbReference>
<accession>A0A9D4TL66</accession>
<evidence type="ECO:0000256" key="2">
    <source>
        <dbReference type="ARBA" id="ARBA00022614"/>
    </source>
</evidence>
<dbReference type="OrthoDB" id="10022521at2759"/>
<keyword evidence="3" id="KW-0677">Repeat</keyword>
<name>A0A9D4TL66_CHLVU</name>
<keyword evidence="5" id="KW-1133">Transmembrane helix</keyword>
<keyword evidence="5" id="KW-0472">Membrane</keyword>
<reference evidence="6" key="2">
    <citation type="submission" date="2020-11" db="EMBL/GenBank/DDBJ databases">
        <authorList>
            <person name="Cecchin M."/>
            <person name="Marcolungo L."/>
            <person name="Rossato M."/>
            <person name="Girolomoni L."/>
            <person name="Cosentino E."/>
            <person name="Cuine S."/>
            <person name="Li-Beisson Y."/>
            <person name="Delledonne M."/>
            <person name="Ballottari M."/>
        </authorList>
    </citation>
    <scope>NUCLEOTIDE SEQUENCE</scope>
    <source>
        <strain evidence="6">211/11P</strain>
        <tissue evidence="6">Whole cell</tissue>
    </source>
</reference>
<sequence>MNGRLTEGWEHLKPLARLCSLNLGFCGLTSVPKAISALSALTLLDLSGNVELAGGWQHLSLLPQLGKLRLCACDMDSLPHQLLALSALTQLRLDDNCEVRGWRHLRPLLQLRVLSLRGCDLTKLPSALTALTARTYLDLSQGEDAAISKRLCQLTQLRHLGLASCDLIRVPRQLSALTGLTCLDLSHNEELAGGWQHLRPLTRLRRLDVFCVPLPGGQTPSALTGLQHMQLRWKPPTGASPRVWSAVRVARLAMARAGRGLHPPLSGERQARLVLLCALLLATARLLAAEPLWQNYESVYPSSQLQPVLARMLGHAVAYQLPAHPTATLFIAPGCSHAAHDWWPPSATCPGCLGLPEEVAHMQQALARGYAVIVMSSKNAHGDMCMDWPTNHRDAVSIIDKFRRANGLEGLPLYGLGVSVGGGFVIKLAAKIRMDGVVSEVLAPQLKGWNIKKYPFGIPPTVFISMDQDPLMAARISAASQLLAQRNASTATVCVTPRVVYPTYFSDRSSRITAETSGDVVAALHKIDMLDEHGMVTVDPRHTKRPWVRQLVALVPALSDGMTEDHSQVWEELNLAWSLHEIIADFATAAFVWLEGGATGDFAAIVEQYGASGHTGRVCDAASAISAIGEATVSASATASHQPMAEQQVYAVSEAAVRASEAASAQKVTAAAQSPLQAGVQQQEVEQAAAAMQQLSDAGQSQQASAVRELAPALQQTSAPAPAVAQSLKEFQGQDGIVAAATLQSGQPSEQDGVKAAAVAMRSADAGAEADAAAPDSAPGSASSSSTTTSGSKNLTPAVVTGAIGGAAVGVVLFALLYRLVKKPAGFQALPPIDTSGSHPSKQPVELPVSTLARLPSIPELPDSPRTRS</sequence>
<dbReference type="SUPFAM" id="SSF53474">
    <property type="entry name" value="alpha/beta-Hydrolases"/>
    <property type="match status" value="1"/>
</dbReference>
<evidence type="ECO:0000256" key="1">
    <source>
        <dbReference type="ARBA" id="ARBA00004430"/>
    </source>
</evidence>
<dbReference type="PANTHER" id="PTHR35128:SF1">
    <property type="entry name" value="SECRETION-REGULATING GUANINE NUCLEOTIDE EXCHANGE FACTOR"/>
    <property type="match status" value="1"/>
</dbReference>
<dbReference type="AlphaFoldDB" id="A0A9D4TL66"/>
<dbReference type="PANTHER" id="PTHR35128">
    <property type="entry name" value="SECRETION-REGULATING GUANINE NUCLEOTIDE EXCHANGE FACTOR"/>
    <property type="match status" value="1"/>
</dbReference>
<feature type="region of interest" description="Disordered" evidence="4">
    <location>
        <begin position="833"/>
        <end position="869"/>
    </location>
</feature>
<evidence type="ECO:0000256" key="4">
    <source>
        <dbReference type="SAM" id="MobiDB-lite"/>
    </source>
</evidence>
<evidence type="ECO:0000313" key="7">
    <source>
        <dbReference type="Proteomes" id="UP001055712"/>
    </source>
</evidence>
<protein>
    <submittedName>
        <fullName evidence="6">Uncharacterized protein</fullName>
    </submittedName>
</protein>
<feature type="region of interest" description="Disordered" evidence="4">
    <location>
        <begin position="767"/>
        <end position="794"/>
    </location>
</feature>
<dbReference type="SMART" id="SM00369">
    <property type="entry name" value="LRR_TYP"/>
    <property type="match status" value="4"/>
</dbReference>
<dbReference type="EMBL" id="SIDB01000009">
    <property type="protein sequence ID" value="KAI3428558.1"/>
    <property type="molecule type" value="Genomic_DNA"/>
</dbReference>
<organism evidence="6 7">
    <name type="scientific">Chlorella vulgaris</name>
    <name type="common">Green alga</name>
    <dbReference type="NCBI Taxonomy" id="3077"/>
    <lineage>
        <taxon>Eukaryota</taxon>
        <taxon>Viridiplantae</taxon>
        <taxon>Chlorophyta</taxon>
        <taxon>core chlorophytes</taxon>
        <taxon>Trebouxiophyceae</taxon>
        <taxon>Chlorellales</taxon>
        <taxon>Chlorellaceae</taxon>
        <taxon>Chlorella clade</taxon>
        <taxon>Chlorella</taxon>
    </lineage>
</organism>
<evidence type="ECO:0000313" key="6">
    <source>
        <dbReference type="EMBL" id="KAI3428558.1"/>
    </source>
</evidence>
<dbReference type="Proteomes" id="UP001055712">
    <property type="component" value="Unassembled WGS sequence"/>
</dbReference>
<dbReference type="GO" id="GO:0005930">
    <property type="term" value="C:axoneme"/>
    <property type="evidence" value="ECO:0007669"/>
    <property type="project" value="UniProtKB-SubCell"/>
</dbReference>
<dbReference type="InterPro" id="IPR032675">
    <property type="entry name" value="LRR_dom_sf"/>
</dbReference>
<evidence type="ECO:0000256" key="3">
    <source>
        <dbReference type="ARBA" id="ARBA00022737"/>
    </source>
</evidence>
<reference evidence="6" key="1">
    <citation type="journal article" date="2019" name="Plant J.">
        <title>Chlorella vulgaris genome assembly and annotation reveals the molecular basis for metabolic acclimation to high light conditions.</title>
        <authorList>
            <person name="Cecchin M."/>
            <person name="Marcolungo L."/>
            <person name="Rossato M."/>
            <person name="Girolomoni L."/>
            <person name="Cosentino E."/>
            <person name="Cuine S."/>
            <person name="Li-Beisson Y."/>
            <person name="Delledonne M."/>
            <person name="Ballottari M."/>
        </authorList>
    </citation>
    <scope>NUCLEOTIDE SEQUENCE</scope>
    <source>
        <strain evidence="6">211/11P</strain>
    </source>
</reference>
<gene>
    <name evidence="6" type="ORF">D9Q98_007380</name>
</gene>
<proteinExistence type="predicted"/>
<keyword evidence="7" id="KW-1185">Reference proteome</keyword>
<dbReference type="InterPro" id="IPR029058">
    <property type="entry name" value="AB_hydrolase_fold"/>
</dbReference>
<keyword evidence="2" id="KW-0433">Leucine-rich repeat</keyword>
<comment type="subcellular location">
    <subcellularLocation>
        <location evidence="1">Cytoplasm</location>
        <location evidence="1">Cytoskeleton</location>
        <location evidence="1">Cilium axoneme</location>
    </subcellularLocation>
</comment>
<feature type="transmembrane region" description="Helical" evidence="5">
    <location>
        <begin position="795"/>
        <end position="818"/>
    </location>
</feature>
<keyword evidence="5" id="KW-0812">Transmembrane</keyword>
<comment type="caution">
    <text evidence="6">The sequence shown here is derived from an EMBL/GenBank/DDBJ whole genome shotgun (WGS) entry which is preliminary data.</text>
</comment>
<dbReference type="SUPFAM" id="SSF52058">
    <property type="entry name" value="L domain-like"/>
    <property type="match status" value="1"/>
</dbReference>